<dbReference type="EMBL" id="BART01010407">
    <property type="protein sequence ID" value="GAG88650.1"/>
    <property type="molecule type" value="Genomic_DNA"/>
</dbReference>
<protein>
    <submittedName>
        <fullName evidence="1">Uncharacterized protein</fullName>
    </submittedName>
</protein>
<dbReference type="AlphaFoldDB" id="X1B128"/>
<feature type="non-terminal residue" evidence="1">
    <location>
        <position position="332"/>
    </location>
</feature>
<gene>
    <name evidence="1" type="ORF">S01H4_22646</name>
</gene>
<accession>X1B128</accession>
<reference evidence="1" key="1">
    <citation type="journal article" date="2014" name="Front. Microbiol.">
        <title>High frequency of phylogenetically diverse reductive dehalogenase-homologous genes in deep subseafloor sedimentary metagenomes.</title>
        <authorList>
            <person name="Kawai M."/>
            <person name="Futagami T."/>
            <person name="Toyoda A."/>
            <person name="Takaki Y."/>
            <person name="Nishi S."/>
            <person name="Hori S."/>
            <person name="Arai W."/>
            <person name="Tsubouchi T."/>
            <person name="Morono Y."/>
            <person name="Uchiyama I."/>
            <person name="Ito T."/>
            <person name="Fujiyama A."/>
            <person name="Inagaki F."/>
            <person name="Takami H."/>
        </authorList>
    </citation>
    <scope>NUCLEOTIDE SEQUENCE</scope>
    <source>
        <strain evidence="1">Expedition CK06-06</strain>
    </source>
</reference>
<organism evidence="1">
    <name type="scientific">marine sediment metagenome</name>
    <dbReference type="NCBI Taxonomy" id="412755"/>
    <lineage>
        <taxon>unclassified sequences</taxon>
        <taxon>metagenomes</taxon>
        <taxon>ecological metagenomes</taxon>
    </lineage>
</organism>
<comment type="caution">
    <text evidence="1">The sequence shown here is derived from an EMBL/GenBank/DDBJ whole genome shotgun (WGS) entry which is preliminary data.</text>
</comment>
<feature type="non-terminal residue" evidence="1">
    <location>
        <position position="1"/>
    </location>
</feature>
<proteinExistence type="predicted"/>
<name>X1B128_9ZZZZ</name>
<sequence length="332" mass="36578">PVKEETRTVKTEDVVAQLRTDMQKEIDALKISTRVAKTKTEEKMESINIRMMKESLENQDLPKMRMASMRYATENDVVAKALENPKSYMPNGLCKNSQLKVRTMGKGLVLEGSIQTRDTLDSGSNPEATYGQQGAEFADVYAAGLIDTFNNERNYFGFLEKEDHVEGGEFIGWTLISSQNEAANTVHVDFDDVVVTKSYSSKVKIRTPLKIARVGISAADTTLRYSRRNIGELFQVELNEGMQYLMNDVSTKVFAETQDGAGNGPLGLEAVADVTGNTTIYGKVRSTANRLTTGTLADTYTNVNGAITELAIRNAITKIETRGSNLGRVAFV</sequence>
<evidence type="ECO:0000313" key="1">
    <source>
        <dbReference type="EMBL" id="GAG88650.1"/>
    </source>
</evidence>